<gene>
    <name evidence="1" type="ORF">DFA_02309</name>
</gene>
<dbReference type="RefSeq" id="XP_004366698.1">
    <property type="nucleotide sequence ID" value="XM_004366641.1"/>
</dbReference>
<dbReference type="AlphaFoldDB" id="F4PZ36"/>
<dbReference type="EMBL" id="GL883016">
    <property type="protein sequence ID" value="EGG19065.1"/>
    <property type="molecule type" value="Genomic_DNA"/>
</dbReference>
<dbReference type="Gene3D" id="3.80.10.10">
    <property type="entry name" value="Ribonuclease Inhibitor"/>
    <property type="match status" value="2"/>
</dbReference>
<name>F4PZ36_CACFS</name>
<reference evidence="2" key="1">
    <citation type="journal article" date="2011" name="Genome Res.">
        <title>Phylogeny-wide analysis of social amoeba genomes highlights ancient origins for complex intercellular communication.</title>
        <authorList>
            <person name="Heidel A.J."/>
            <person name="Lawal H.M."/>
            <person name="Felder M."/>
            <person name="Schilde C."/>
            <person name="Helps N.R."/>
            <person name="Tunggal B."/>
            <person name="Rivero F."/>
            <person name="John U."/>
            <person name="Schleicher M."/>
            <person name="Eichinger L."/>
            <person name="Platzer M."/>
            <person name="Noegel A.A."/>
            <person name="Schaap P."/>
            <person name="Gloeckner G."/>
        </authorList>
    </citation>
    <scope>NUCLEOTIDE SEQUENCE [LARGE SCALE GENOMIC DNA]</scope>
    <source>
        <strain evidence="2">SH3</strain>
    </source>
</reference>
<protein>
    <submittedName>
        <fullName evidence="1">Uncharacterized protein</fullName>
    </submittedName>
</protein>
<dbReference type="Proteomes" id="UP000007797">
    <property type="component" value="Unassembled WGS sequence"/>
</dbReference>
<dbReference type="SUPFAM" id="SSF52047">
    <property type="entry name" value="RNI-like"/>
    <property type="match status" value="1"/>
</dbReference>
<accession>F4PZ36</accession>
<evidence type="ECO:0000313" key="1">
    <source>
        <dbReference type="EMBL" id="EGG19065.1"/>
    </source>
</evidence>
<dbReference type="GeneID" id="14871251"/>
<proteinExistence type="predicted"/>
<sequence length="647" mass="73692">MSILKLSNLLLLNIISEIDDNVDIICLLLTCKKLYHHNSNSSIFLYQNSSRLKRSIQFKGIEPIDIDKGDISLKFIETVNQFNLLSFKDILENSISNQHVILVKEDDKEEEDYPLWIQDRIYYTNNRVDKSSSITTAWVEEYKPKSLDSNLLYKIPSIETLFIYHSRVDLGSISLLPNLQRLSVRGNTLNQLGPHSSLKSLTLDIYASYTARELALDQFVSLTELTLNGYSVSGIGPGVLPSSLTSLTLTLTGFPPRDTFIALTSLVYLEIHVEGDEQEEEEKLFIDLETLNNLKTFDYNENWYEKDCIIEISVPPSIVILYLWSENVQIAQQQCTTIMPVLEKLYLLESLLTGGKINLQLQCPSLKKLCIYDCQNTIPSNLIPPTLEKLSIHNNSSNDILDQFVYPPSLTHLSIIGDSCDQYAKSLSGSLVKLKSALTTSFLSSPSFTRHDQLKKLVWIYGYGGQGDDLDLSQSNLETIDLTYMQGFLTVSIPPSTKYLTIFLLQKHQPDIPIFSILDRITKPKEDQSQQQQEQWLPINTTHLTCEMSCSQAKWSFRLDEIINHTNIRYLSFSMANTTFLQFSIQRLDSDNTNVLVLERQSLLGGIITQKSKTNLQQQDVPIYLNFDNRAVNWSFNTLNAKIISNK</sequence>
<dbReference type="InterPro" id="IPR032675">
    <property type="entry name" value="LRR_dom_sf"/>
</dbReference>
<dbReference type="KEGG" id="dfa:DFA_02309"/>
<organism evidence="1 2">
    <name type="scientific">Cavenderia fasciculata</name>
    <name type="common">Slime mold</name>
    <name type="synonym">Dictyostelium fasciculatum</name>
    <dbReference type="NCBI Taxonomy" id="261658"/>
    <lineage>
        <taxon>Eukaryota</taxon>
        <taxon>Amoebozoa</taxon>
        <taxon>Evosea</taxon>
        <taxon>Eumycetozoa</taxon>
        <taxon>Dictyostelia</taxon>
        <taxon>Acytosteliales</taxon>
        <taxon>Cavenderiaceae</taxon>
        <taxon>Cavenderia</taxon>
    </lineage>
</organism>
<dbReference type="STRING" id="1054147.F4PZ36"/>
<keyword evidence="2" id="KW-1185">Reference proteome</keyword>
<evidence type="ECO:0000313" key="2">
    <source>
        <dbReference type="Proteomes" id="UP000007797"/>
    </source>
</evidence>